<name>A0A2A4J2K2_HELVI</name>
<dbReference type="Gene3D" id="3.90.320.10">
    <property type="match status" value="1"/>
</dbReference>
<dbReference type="AlphaFoldDB" id="A0A2A4J2K2"/>
<evidence type="ECO:0000313" key="2">
    <source>
        <dbReference type="EMBL" id="PCG65670.1"/>
    </source>
</evidence>
<evidence type="ECO:0000259" key="1">
    <source>
        <dbReference type="Pfam" id="PF09588"/>
    </source>
</evidence>
<dbReference type="InterPro" id="IPR011335">
    <property type="entry name" value="Restrct_endonuc-II-like"/>
</dbReference>
<dbReference type="SUPFAM" id="SSF52980">
    <property type="entry name" value="Restriction endonuclease-like"/>
    <property type="match status" value="1"/>
</dbReference>
<protein>
    <recommendedName>
        <fullName evidence="1">YqaJ viral recombinase domain-containing protein</fullName>
    </recommendedName>
</protein>
<feature type="domain" description="YqaJ viral recombinase" evidence="1">
    <location>
        <begin position="254"/>
        <end position="382"/>
    </location>
</feature>
<dbReference type="CDD" id="cd22343">
    <property type="entry name" value="PDDEXK_lambda_exonuclease-like"/>
    <property type="match status" value="1"/>
</dbReference>
<sequence length="436" mass="49977">MEQGYTKADNRNLPQVDIFMVGSFFASNSDFCSAEFRNVKTFVSARRSYGDDAIGYVQLHREAGMCTIKCKVCPEHKVRSKSYAATMIVDEKEAKIISVQCHDCAASTGGCKHAVAFLLWVHRRSEEPSCTEIQCYWKKPKLAQVGTNLKYITVKDLSAGKRPLSTQFPPQNNLLTQFLQAAANQNVTNCELLRYTSSSSIKEHEKLSLHYLIIEHFNNSDCDAFLDTISKYFTKQNIARIEENTRDQCKNKLWHEMRYGRVTASKAYEVSKCHTVDGTLTAMIMGAKTPDTKAMKRGRDLESQVKVIVQEKLGKKVKECGLYISSKYPFIAGSPDGICDKQYCIEIKCPTNEKSYQNYIKNNKVSEKCMTQIQIQMFVTNLKYCYFCVADWNFEQTKNVEMLLVNYDETLVINYISSISQFWKKYIFPILYESTK</sequence>
<dbReference type="InterPro" id="IPR019080">
    <property type="entry name" value="YqaJ_viral_recombinase"/>
</dbReference>
<dbReference type="InterPro" id="IPR011604">
    <property type="entry name" value="PDDEXK-like_dom_sf"/>
</dbReference>
<comment type="caution">
    <text evidence="2">The sequence shown here is derived from an EMBL/GenBank/DDBJ whole genome shotgun (WGS) entry which is preliminary data.</text>
</comment>
<proteinExistence type="predicted"/>
<dbReference type="PANTHER" id="PTHR39953">
    <property type="entry name" value="RE54151P"/>
    <property type="match status" value="1"/>
</dbReference>
<accession>A0A2A4J2K2</accession>
<gene>
    <name evidence="2" type="ORF">B5V51_8853</name>
</gene>
<organism evidence="2">
    <name type="scientific">Heliothis virescens</name>
    <name type="common">Tobacco budworm moth</name>
    <dbReference type="NCBI Taxonomy" id="7102"/>
    <lineage>
        <taxon>Eukaryota</taxon>
        <taxon>Metazoa</taxon>
        <taxon>Ecdysozoa</taxon>
        <taxon>Arthropoda</taxon>
        <taxon>Hexapoda</taxon>
        <taxon>Insecta</taxon>
        <taxon>Pterygota</taxon>
        <taxon>Neoptera</taxon>
        <taxon>Endopterygota</taxon>
        <taxon>Lepidoptera</taxon>
        <taxon>Glossata</taxon>
        <taxon>Ditrysia</taxon>
        <taxon>Noctuoidea</taxon>
        <taxon>Noctuidae</taxon>
        <taxon>Heliothinae</taxon>
        <taxon>Heliothis</taxon>
    </lineage>
</organism>
<dbReference type="PANTHER" id="PTHR39953:SF1">
    <property type="entry name" value="RE54151P"/>
    <property type="match status" value="1"/>
</dbReference>
<reference evidence="2" key="1">
    <citation type="submission" date="2017-09" db="EMBL/GenBank/DDBJ databases">
        <title>Contemporary evolution of a Lepidopteran species, Heliothis virescens, in response to modern agricultural practices.</title>
        <authorList>
            <person name="Fritz M.L."/>
            <person name="Deyonke A.M."/>
            <person name="Papanicolaou A."/>
            <person name="Micinski S."/>
            <person name="Westbrook J."/>
            <person name="Gould F."/>
        </authorList>
    </citation>
    <scope>NUCLEOTIDE SEQUENCE [LARGE SCALE GENOMIC DNA]</scope>
    <source>
        <strain evidence="2">HvINT-</strain>
        <tissue evidence="2">Whole body</tissue>
    </source>
</reference>
<dbReference type="GO" id="GO:0006281">
    <property type="term" value="P:DNA repair"/>
    <property type="evidence" value="ECO:0007669"/>
    <property type="project" value="UniProtKB-ARBA"/>
</dbReference>
<dbReference type="EMBL" id="NWSH01003931">
    <property type="protein sequence ID" value="PCG65670.1"/>
    <property type="molecule type" value="Genomic_DNA"/>
</dbReference>
<dbReference type="Pfam" id="PF09588">
    <property type="entry name" value="YqaJ"/>
    <property type="match status" value="1"/>
</dbReference>